<accession>A0AAQ4E9P2</accession>
<evidence type="ECO:0000313" key="15">
    <source>
        <dbReference type="Proteomes" id="UP001321473"/>
    </source>
</evidence>
<dbReference type="PANTHER" id="PTHR24292:SF102">
    <property type="entry name" value="CYTOCHROME P450 FAMILY-RELATED"/>
    <property type="match status" value="1"/>
</dbReference>
<dbReference type="InterPro" id="IPR017972">
    <property type="entry name" value="Cyt_P450_CS"/>
</dbReference>
<dbReference type="AlphaFoldDB" id="A0AAQ4E9P2"/>
<evidence type="ECO:0000256" key="7">
    <source>
        <dbReference type="ARBA" id="ARBA00022824"/>
    </source>
</evidence>
<dbReference type="EMBL" id="JARKHS020019701">
    <property type="protein sequence ID" value="KAK8771469.1"/>
    <property type="molecule type" value="Genomic_DNA"/>
</dbReference>
<keyword evidence="6 13" id="KW-0479">Metal-binding</keyword>
<keyword evidence="9 13" id="KW-0560">Oxidoreductase</keyword>
<evidence type="ECO:0000313" key="14">
    <source>
        <dbReference type="EMBL" id="KAK8771469.1"/>
    </source>
</evidence>
<organism evidence="14 15">
    <name type="scientific">Amblyomma americanum</name>
    <name type="common">Lone star tick</name>
    <dbReference type="NCBI Taxonomy" id="6943"/>
    <lineage>
        <taxon>Eukaryota</taxon>
        <taxon>Metazoa</taxon>
        <taxon>Ecdysozoa</taxon>
        <taxon>Arthropoda</taxon>
        <taxon>Chelicerata</taxon>
        <taxon>Arachnida</taxon>
        <taxon>Acari</taxon>
        <taxon>Parasitiformes</taxon>
        <taxon>Ixodida</taxon>
        <taxon>Ixodoidea</taxon>
        <taxon>Ixodidae</taxon>
        <taxon>Amblyomminae</taxon>
        <taxon>Amblyomma</taxon>
    </lineage>
</organism>
<comment type="subcellular location">
    <subcellularLocation>
        <location evidence="3">Endoplasmic reticulum membrane</location>
        <topology evidence="3">Peripheral membrane protein</topology>
    </subcellularLocation>
    <subcellularLocation>
        <location evidence="2">Microsome membrane</location>
        <topology evidence="2">Peripheral membrane protein</topology>
    </subcellularLocation>
</comment>
<keyword evidence="7" id="KW-0256">Endoplasmic reticulum</keyword>
<evidence type="ECO:0000256" key="10">
    <source>
        <dbReference type="ARBA" id="ARBA00023004"/>
    </source>
</evidence>
<evidence type="ECO:0000256" key="5">
    <source>
        <dbReference type="ARBA" id="ARBA00022617"/>
    </source>
</evidence>
<sequence length="367" mass="41659">MKLMWHTMSACGDTMVDVISEHLCAGRAVVNVTTLSQAFSMDVITKCALAWQVECQRNAEDPVMRRLQKILLEVDERLMATAVAIPVLRKVYAWIFSFLSYGKLFLLIMDNLRKVISVRTAEMKERPRTTVDMLQLMLDAKNEADDGARGKAEITDRHLMANCFLFLAAGFETTATALSFVLYELARHPEEQERVFEEVTAQLSENSGELGYDGVQKLRRLGMVISECLRLYPPLVLFTARVCGRDTKLGGYTVPAGAHVILPTWHVHHRPDLWPEPYRFIPDRFTPDKEQGERRHPAAYVPFGLGARECMGRRFALLEVKTVLAKLVSSYIFRVCEETDDPMELTVPAVTVNPARKIKLRVARRDV</sequence>
<reference evidence="14 15" key="1">
    <citation type="journal article" date="2023" name="Arcadia Sci">
        <title>De novo assembly of a long-read Amblyomma americanum tick genome.</title>
        <authorList>
            <person name="Chou S."/>
            <person name="Poskanzer K.E."/>
            <person name="Rollins M."/>
            <person name="Thuy-Boun P.S."/>
        </authorList>
    </citation>
    <scope>NUCLEOTIDE SEQUENCE [LARGE SCALE GENOMIC DNA]</scope>
    <source>
        <strain evidence="14">F_SG_1</strain>
        <tissue evidence="14">Salivary glands</tissue>
    </source>
</reference>
<dbReference type="SUPFAM" id="SSF48264">
    <property type="entry name" value="Cytochrome P450"/>
    <property type="match status" value="1"/>
</dbReference>
<comment type="similarity">
    <text evidence="4 13">Belongs to the cytochrome P450 family.</text>
</comment>
<evidence type="ECO:0000256" key="13">
    <source>
        <dbReference type="RuleBase" id="RU000461"/>
    </source>
</evidence>
<evidence type="ECO:0008006" key="16">
    <source>
        <dbReference type="Google" id="ProtNLM"/>
    </source>
</evidence>
<dbReference type="GO" id="GO:0020037">
    <property type="term" value="F:heme binding"/>
    <property type="evidence" value="ECO:0007669"/>
    <property type="project" value="InterPro"/>
</dbReference>
<evidence type="ECO:0000256" key="12">
    <source>
        <dbReference type="ARBA" id="ARBA00023136"/>
    </source>
</evidence>
<keyword evidence="12" id="KW-0472">Membrane</keyword>
<dbReference type="PRINTS" id="PR00385">
    <property type="entry name" value="P450"/>
</dbReference>
<dbReference type="InterPro" id="IPR002397">
    <property type="entry name" value="Cyt_P450_B"/>
</dbReference>
<dbReference type="PRINTS" id="PR00359">
    <property type="entry name" value="BP450"/>
</dbReference>
<dbReference type="InterPro" id="IPR050476">
    <property type="entry name" value="Insect_CytP450_Detox"/>
</dbReference>
<evidence type="ECO:0000256" key="9">
    <source>
        <dbReference type="ARBA" id="ARBA00023002"/>
    </source>
</evidence>
<comment type="cofactor">
    <cofactor evidence="1">
        <name>heme</name>
        <dbReference type="ChEBI" id="CHEBI:30413"/>
    </cofactor>
</comment>
<evidence type="ECO:0000256" key="6">
    <source>
        <dbReference type="ARBA" id="ARBA00022723"/>
    </source>
</evidence>
<keyword evidence="11 13" id="KW-0503">Monooxygenase</keyword>
<evidence type="ECO:0000256" key="2">
    <source>
        <dbReference type="ARBA" id="ARBA00004174"/>
    </source>
</evidence>
<keyword evidence="10 13" id="KW-0408">Iron</keyword>
<gene>
    <name evidence="14" type="ORF">V5799_025289</name>
</gene>
<dbReference type="GO" id="GO:0005789">
    <property type="term" value="C:endoplasmic reticulum membrane"/>
    <property type="evidence" value="ECO:0007669"/>
    <property type="project" value="UniProtKB-SubCell"/>
</dbReference>
<dbReference type="GO" id="GO:0016705">
    <property type="term" value="F:oxidoreductase activity, acting on paired donors, with incorporation or reduction of molecular oxygen"/>
    <property type="evidence" value="ECO:0007669"/>
    <property type="project" value="InterPro"/>
</dbReference>
<dbReference type="FunFam" id="1.10.630.10:FF:000182">
    <property type="entry name" value="Cytochrome P450 3A4"/>
    <property type="match status" value="1"/>
</dbReference>
<dbReference type="InterPro" id="IPR001128">
    <property type="entry name" value="Cyt_P450"/>
</dbReference>
<name>A0AAQ4E9P2_AMBAM</name>
<dbReference type="PROSITE" id="PS00086">
    <property type="entry name" value="CYTOCHROME_P450"/>
    <property type="match status" value="1"/>
</dbReference>
<dbReference type="Gene3D" id="1.10.630.10">
    <property type="entry name" value="Cytochrome P450"/>
    <property type="match status" value="1"/>
</dbReference>
<comment type="caution">
    <text evidence="14">The sequence shown here is derived from an EMBL/GenBank/DDBJ whole genome shotgun (WGS) entry which is preliminary data.</text>
</comment>
<dbReference type="PANTHER" id="PTHR24292">
    <property type="entry name" value="CYTOCHROME P450"/>
    <property type="match status" value="1"/>
</dbReference>
<dbReference type="GO" id="GO:0005506">
    <property type="term" value="F:iron ion binding"/>
    <property type="evidence" value="ECO:0007669"/>
    <property type="project" value="InterPro"/>
</dbReference>
<keyword evidence="8" id="KW-0492">Microsome</keyword>
<evidence type="ECO:0000256" key="11">
    <source>
        <dbReference type="ARBA" id="ARBA00023033"/>
    </source>
</evidence>
<proteinExistence type="inferred from homology"/>
<evidence type="ECO:0000256" key="3">
    <source>
        <dbReference type="ARBA" id="ARBA00004406"/>
    </source>
</evidence>
<keyword evidence="5 13" id="KW-0349">Heme</keyword>
<keyword evidence="15" id="KW-1185">Reference proteome</keyword>
<evidence type="ECO:0000256" key="1">
    <source>
        <dbReference type="ARBA" id="ARBA00001971"/>
    </source>
</evidence>
<evidence type="ECO:0000256" key="4">
    <source>
        <dbReference type="ARBA" id="ARBA00010617"/>
    </source>
</evidence>
<dbReference type="InterPro" id="IPR036396">
    <property type="entry name" value="Cyt_P450_sf"/>
</dbReference>
<dbReference type="Proteomes" id="UP001321473">
    <property type="component" value="Unassembled WGS sequence"/>
</dbReference>
<dbReference type="Pfam" id="PF00067">
    <property type="entry name" value="p450"/>
    <property type="match status" value="1"/>
</dbReference>
<protein>
    <recommendedName>
        <fullName evidence="16">Cytochrome</fullName>
    </recommendedName>
</protein>
<evidence type="ECO:0000256" key="8">
    <source>
        <dbReference type="ARBA" id="ARBA00022848"/>
    </source>
</evidence>
<dbReference type="GO" id="GO:0004497">
    <property type="term" value="F:monooxygenase activity"/>
    <property type="evidence" value="ECO:0007669"/>
    <property type="project" value="UniProtKB-KW"/>
</dbReference>